<feature type="transmembrane region" description="Helical" evidence="1">
    <location>
        <begin position="124"/>
        <end position="142"/>
    </location>
</feature>
<keyword evidence="1" id="KW-0812">Transmembrane</keyword>
<feature type="transmembrane region" description="Helical" evidence="1">
    <location>
        <begin position="250"/>
        <end position="271"/>
    </location>
</feature>
<comment type="caution">
    <text evidence="3">The sequence shown here is derived from an EMBL/GenBank/DDBJ whole genome shotgun (WGS) entry which is preliminary data.</text>
</comment>
<dbReference type="InterPro" id="IPR036259">
    <property type="entry name" value="MFS_trans_sf"/>
</dbReference>
<feature type="transmembrane region" description="Helical" evidence="1">
    <location>
        <begin position="7"/>
        <end position="26"/>
    </location>
</feature>
<feature type="transmembrane region" description="Helical" evidence="1">
    <location>
        <begin position="32"/>
        <end position="49"/>
    </location>
</feature>
<dbReference type="Gene3D" id="1.20.1250.20">
    <property type="entry name" value="MFS general substrate transporter like domains"/>
    <property type="match status" value="2"/>
</dbReference>
<feature type="transmembrane region" description="Helical" evidence="1">
    <location>
        <begin position="148"/>
        <end position="173"/>
    </location>
</feature>
<keyword evidence="1" id="KW-1133">Transmembrane helix</keyword>
<evidence type="ECO:0000313" key="3">
    <source>
        <dbReference type="EMBL" id="OKY77646.1"/>
    </source>
</evidence>
<dbReference type="InParanoid" id="A0A1Q6DTG6"/>
<dbReference type="Pfam" id="PF07690">
    <property type="entry name" value="MFS_1"/>
    <property type="match status" value="1"/>
</dbReference>
<feature type="transmembrane region" description="Helical" evidence="1">
    <location>
        <begin position="219"/>
        <end position="244"/>
    </location>
</feature>
<dbReference type="Proteomes" id="UP000185744">
    <property type="component" value="Unassembled WGS sequence"/>
</dbReference>
<sequence>MKPKIKLLVAYATFISISDGLLISFIPEYARSLDFSIVLVGLVVFAYYLTEMFFRIPIGSISNIFEDRVMIVIGAVSIVFAGIFYLSSDVYKFFIYLAQVALGFGFSITWVTVPSYITRANGSLSIYTFSVGLGWLVGPPIGGRIRDVFGFVPLFLSYISMTLLALIVSIMFYRQGSEESQDTVSISETNLRTLISYIVTSIAYSFKEAYALLSRGGKILLAALVSFIMFMSFSLSFSIIPLYIRETLRYSSFLLGVFTASNTAAASLVRLLSGKVISTFGEIKALIGGVAIAGITIHLIPSTTTKINLIAISIVWGLGAGVYLPIAFDLIAQATTEDERGVGMGLRGATGTFGAAIGVLVLSKIAGMYSVELSLKIFGAFMVVFAVFLAIWWSLRGSKQ</sequence>
<dbReference type="InterPro" id="IPR052714">
    <property type="entry name" value="MFS_Exporter"/>
</dbReference>
<keyword evidence="1" id="KW-0472">Membrane</keyword>
<dbReference type="PANTHER" id="PTHR23531">
    <property type="entry name" value="QUINOLENE RESISTANCE PROTEIN NORA"/>
    <property type="match status" value="1"/>
</dbReference>
<feature type="transmembrane region" description="Helical" evidence="1">
    <location>
        <begin position="283"/>
        <end position="301"/>
    </location>
</feature>
<reference evidence="3" key="1">
    <citation type="submission" date="2016-12" db="EMBL/GenBank/DDBJ databases">
        <title>Discovery of methanogenic haloarchaea.</title>
        <authorList>
            <person name="Sorokin D.Y."/>
            <person name="Makarova K.S."/>
            <person name="Abbas B."/>
            <person name="Ferrer M."/>
            <person name="Golyshin P.N."/>
        </authorList>
    </citation>
    <scope>NUCLEOTIDE SEQUENCE [LARGE SCALE GENOMIC DNA]</scope>
    <source>
        <strain evidence="3">HMET1</strain>
    </source>
</reference>
<dbReference type="InterPro" id="IPR020846">
    <property type="entry name" value="MFS_dom"/>
</dbReference>
<dbReference type="EMBL" id="MSDW01000001">
    <property type="protein sequence ID" value="OKY77646.1"/>
    <property type="molecule type" value="Genomic_DNA"/>
</dbReference>
<dbReference type="PROSITE" id="PS50850">
    <property type="entry name" value="MFS"/>
    <property type="match status" value="1"/>
</dbReference>
<proteinExistence type="predicted"/>
<feature type="transmembrane region" description="Helical" evidence="1">
    <location>
        <begin position="377"/>
        <end position="395"/>
    </location>
</feature>
<dbReference type="SUPFAM" id="SSF103473">
    <property type="entry name" value="MFS general substrate transporter"/>
    <property type="match status" value="1"/>
</dbReference>
<accession>A0A1Q6DTG6</accession>
<evidence type="ECO:0000259" key="2">
    <source>
        <dbReference type="PROSITE" id="PS50850"/>
    </source>
</evidence>
<feature type="transmembrane region" description="Helical" evidence="1">
    <location>
        <begin position="93"/>
        <end position="112"/>
    </location>
</feature>
<feature type="transmembrane region" description="Helical" evidence="1">
    <location>
        <begin position="307"/>
        <end position="328"/>
    </location>
</feature>
<dbReference type="InterPro" id="IPR011701">
    <property type="entry name" value="MFS"/>
</dbReference>
<dbReference type="STRING" id="1903181.BTN85_0114"/>
<feature type="transmembrane region" description="Helical" evidence="1">
    <location>
        <begin position="349"/>
        <end position="371"/>
    </location>
</feature>
<dbReference type="GO" id="GO:0022857">
    <property type="term" value="F:transmembrane transporter activity"/>
    <property type="evidence" value="ECO:0007669"/>
    <property type="project" value="InterPro"/>
</dbReference>
<keyword evidence="4" id="KW-1185">Reference proteome</keyword>
<feature type="transmembrane region" description="Helical" evidence="1">
    <location>
        <begin position="69"/>
        <end position="87"/>
    </location>
</feature>
<evidence type="ECO:0000256" key="1">
    <source>
        <dbReference type="SAM" id="Phobius"/>
    </source>
</evidence>
<dbReference type="FunCoup" id="A0A1Q6DTG6">
    <property type="interactions" value="56"/>
</dbReference>
<evidence type="ECO:0000313" key="4">
    <source>
        <dbReference type="Proteomes" id="UP000185744"/>
    </source>
</evidence>
<dbReference type="PANTHER" id="PTHR23531:SF1">
    <property type="entry name" value="QUINOLENE RESISTANCE PROTEIN NORA"/>
    <property type="match status" value="1"/>
</dbReference>
<dbReference type="AlphaFoldDB" id="A0A1Q6DTG6"/>
<gene>
    <name evidence="3" type="ORF">BTN85_0114</name>
</gene>
<name>A0A1Q6DTG6_METT1</name>
<feature type="domain" description="Major facilitator superfamily (MFS) profile" evidence="2">
    <location>
        <begin position="218"/>
        <end position="400"/>
    </location>
</feature>
<protein>
    <submittedName>
        <fullName evidence="3">MFS family permease</fullName>
    </submittedName>
</protein>
<organism evidence="3 4">
    <name type="scientific">Methanohalarchaeum thermophilum</name>
    <dbReference type="NCBI Taxonomy" id="1903181"/>
    <lineage>
        <taxon>Archaea</taxon>
        <taxon>Methanobacteriati</taxon>
        <taxon>Methanobacteriota</taxon>
        <taxon>Methanonatronarchaeia</taxon>
        <taxon>Methanonatronarchaeales</taxon>
        <taxon>Methanonatronarchaeaceae</taxon>
        <taxon>Candidatus Methanohalarchaeum</taxon>
    </lineage>
</organism>